<evidence type="ECO:0000256" key="3">
    <source>
        <dbReference type="ARBA" id="ARBA00022692"/>
    </source>
</evidence>
<keyword evidence="5 7" id="KW-0472">Membrane</keyword>
<evidence type="ECO:0000256" key="1">
    <source>
        <dbReference type="ARBA" id="ARBA00004651"/>
    </source>
</evidence>
<reference evidence="8 9" key="1">
    <citation type="submission" date="2018-10" db="EMBL/GenBank/DDBJ databases">
        <authorList>
            <person name="Li J."/>
        </authorList>
    </citation>
    <scope>NUCLEOTIDE SEQUENCE [LARGE SCALE GENOMIC DNA]</scope>
    <source>
        <strain evidence="8 9">JCM 30549</strain>
    </source>
</reference>
<gene>
    <name evidence="8" type="ORF">D9V30_03240</name>
</gene>
<feature type="transmembrane region" description="Helical" evidence="7">
    <location>
        <begin position="300"/>
        <end position="323"/>
    </location>
</feature>
<evidence type="ECO:0000256" key="6">
    <source>
        <dbReference type="SAM" id="MobiDB-lite"/>
    </source>
</evidence>
<feature type="region of interest" description="Disordered" evidence="6">
    <location>
        <begin position="417"/>
        <end position="443"/>
    </location>
</feature>
<dbReference type="GO" id="GO:0005886">
    <property type="term" value="C:plasma membrane"/>
    <property type="evidence" value="ECO:0007669"/>
    <property type="project" value="UniProtKB-SubCell"/>
</dbReference>
<evidence type="ECO:0000256" key="2">
    <source>
        <dbReference type="ARBA" id="ARBA00022475"/>
    </source>
</evidence>
<feature type="compositionally biased region" description="Basic and acidic residues" evidence="6">
    <location>
        <begin position="417"/>
        <end position="431"/>
    </location>
</feature>
<dbReference type="Pfam" id="PF03631">
    <property type="entry name" value="Virul_fac_BrkB"/>
    <property type="match status" value="1"/>
</dbReference>
<evidence type="ECO:0000256" key="7">
    <source>
        <dbReference type="SAM" id="Phobius"/>
    </source>
</evidence>
<feature type="transmembrane region" description="Helical" evidence="7">
    <location>
        <begin position="335"/>
        <end position="361"/>
    </location>
</feature>
<feature type="compositionally biased region" description="Basic and acidic residues" evidence="6">
    <location>
        <begin position="1"/>
        <end position="11"/>
    </location>
</feature>
<evidence type="ECO:0000313" key="9">
    <source>
        <dbReference type="Proteomes" id="UP000275395"/>
    </source>
</evidence>
<dbReference type="Proteomes" id="UP000275395">
    <property type="component" value="Unassembled WGS sequence"/>
</dbReference>
<protein>
    <submittedName>
        <fullName evidence="8">YihY/virulence factor BrkB family protein</fullName>
    </submittedName>
</protein>
<feature type="transmembrane region" description="Helical" evidence="7">
    <location>
        <begin position="268"/>
        <end position="288"/>
    </location>
</feature>
<accession>A0A3L6ZRH8</accession>
<name>A0A3L6ZRH8_9MICO</name>
<keyword evidence="4 7" id="KW-1133">Transmembrane helix</keyword>
<dbReference type="EMBL" id="RCUW01000002">
    <property type="protein sequence ID" value="RLP70530.1"/>
    <property type="molecule type" value="Genomic_DNA"/>
</dbReference>
<feature type="compositionally biased region" description="Polar residues" evidence="6">
    <location>
        <begin position="433"/>
        <end position="443"/>
    </location>
</feature>
<proteinExistence type="predicted"/>
<comment type="subcellular location">
    <subcellularLocation>
        <location evidence="1">Cell membrane</location>
        <topology evidence="1">Multi-pass membrane protein</topology>
    </subcellularLocation>
</comment>
<dbReference type="InterPro" id="IPR017039">
    <property type="entry name" value="Virul_fac_BrkB"/>
</dbReference>
<evidence type="ECO:0000313" key="8">
    <source>
        <dbReference type="EMBL" id="RLP70530.1"/>
    </source>
</evidence>
<comment type="caution">
    <text evidence="8">The sequence shown here is derived from an EMBL/GenBank/DDBJ whole genome shotgun (WGS) entry which is preliminary data.</text>
</comment>
<dbReference type="PANTHER" id="PTHR30213">
    <property type="entry name" value="INNER MEMBRANE PROTEIN YHJD"/>
    <property type="match status" value="1"/>
</dbReference>
<dbReference type="PANTHER" id="PTHR30213:SF1">
    <property type="entry name" value="INNER MEMBRANE PROTEIN YHJD"/>
    <property type="match status" value="1"/>
</dbReference>
<feature type="region of interest" description="Disordered" evidence="6">
    <location>
        <begin position="1"/>
        <end position="30"/>
    </location>
</feature>
<feature type="transmembrane region" description="Helical" evidence="7">
    <location>
        <begin position="176"/>
        <end position="198"/>
    </location>
</feature>
<organism evidence="8 9">
    <name type="scientific">Mycetocola reblochoni</name>
    <dbReference type="NCBI Taxonomy" id="331618"/>
    <lineage>
        <taxon>Bacteria</taxon>
        <taxon>Bacillati</taxon>
        <taxon>Actinomycetota</taxon>
        <taxon>Actinomycetes</taxon>
        <taxon>Micrococcales</taxon>
        <taxon>Microbacteriaceae</taxon>
        <taxon>Mycetocola</taxon>
    </lineage>
</organism>
<keyword evidence="2" id="KW-1003">Cell membrane</keyword>
<keyword evidence="3 7" id="KW-0812">Transmembrane</keyword>
<feature type="transmembrane region" description="Helical" evidence="7">
    <location>
        <begin position="224"/>
        <end position="248"/>
    </location>
</feature>
<feature type="transmembrane region" description="Helical" evidence="7">
    <location>
        <begin position="110"/>
        <end position="138"/>
    </location>
</feature>
<evidence type="ECO:0000256" key="4">
    <source>
        <dbReference type="ARBA" id="ARBA00022989"/>
    </source>
</evidence>
<dbReference type="AlphaFoldDB" id="A0A3L6ZRH8"/>
<sequence length="443" mass="47394">MDPLVRRRDPGLRSSPVHSAQGRLRRTTGVTHPCTLARVEAVTTSSQTGRGPSTAEQELSPLERTVVESDSAISNRIQSPVLRAGAIGRAAAASKPARVARHYLSGEGNLLAAGMSFQSVFAVFAAVFVGFSIFGLFLSRNSDVFDSLVDIVNSAVPGLLGDEGAIKTDSLLQQNMISWTGIIALAGLLWTAIGWMYSTRQAIRTVFRLPRDNRPFVRQKVADLLLAAGFGGVMLVSAVVSVVSTQIWEWLLGTTGVGTTSVWATIGSRALAVVISAALNFVVLSTMYRVLAHIPIPKRLLFEGAAVASAGIAILGLFAGIIISGASKNPLLATFAVFAGLLVWFNMVSRVILLGASWIAVSVADRGLADRMLSDEDRRAELARATLVVARERLREAEENEAGTRFWGRRRARRLTETRRDELAAAEREAEANSTGPSASLGT</sequence>
<evidence type="ECO:0000256" key="5">
    <source>
        <dbReference type="ARBA" id="ARBA00023136"/>
    </source>
</evidence>